<evidence type="ECO:0000256" key="4">
    <source>
        <dbReference type="ARBA" id="ARBA00022833"/>
    </source>
</evidence>
<dbReference type="SUPFAM" id="SSF53187">
    <property type="entry name" value="Zn-dependent exopeptidases"/>
    <property type="match status" value="2"/>
</dbReference>
<name>A0AAU7X654_9HYPH</name>
<evidence type="ECO:0000256" key="2">
    <source>
        <dbReference type="ARBA" id="ARBA00022723"/>
    </source>
</evidence>
<keyword evidence="2" id="KW-0479">Metal-binding</keyword>
<dbReference type="Pfam" id="PF01546">
    <property type="entry name" value="Peptidase_M20"/>
    <property type="match status" value="1"/>
</dbReference>
<dbReference type="GO" id="GO:0046872">
    <property type="term" value="F:metal ion binding"/>
    <property type="evidence" value="ECO:0007669"/>
    <property type="project" value="UniProtKB-KW"/>
</dbReference>
<dbReference type="InterPro" id="IPR011650">
    <property type="entry name" value="Peptidase_M20_dimer"/>
</dbReference>
<gene>
    <name evidence="6" type="ORF">ABS361_14165</name>
</gene>
<reference evidence="6" key="1">
    <citation type="submission" date="2024-06" db="EMBL/GenBank/DDBJ databases">
        <title>Methylostella associata gen. nov., sp. nov., a novel Ancalomicrobiaceae-affiliated facultatively methylotrophic bacteria that feed on methanotrophs of the genus Methylococcus.</title>
        <authorList>
            <person name="Saltykova V."/>
            <person name="Danilova O.V."/>
            <person name="Oshkin I.Y."/>
            <person name="Belova S.E."/>
            <person name="Pimenov N.V."/>
            <person name="Dedysh S.N."/>
        </authorList>
    </citation>
    <scope>NUCLEOTIDE SEQUENCE</scope>
    <source>
        <strain evidence="6">S20</strain>
    </source>
</reference>
<comment type="cofactor">
    <cofactor evidence="1">
        <name>Zn(2+)</name>
        <dbReference type="ChEBI" id="CHEBI:29105"/>
    </cofactor>
</comment>
<dbReference type="InterPro" id="IPR050072">
    <property type="entry name" value="Peptidase_M20A"/>
</dbReference>
<dbReference type="Pfam" id="PF07687">
    <property type="entry name" value="M20_dimer"/>
    <property type="match status" value="1"/>
</dbReference>
<proteinExistence type="predicted"/>
<evidence type="ECO:0000313" key="6">
    <source>
        <dbReference type="EMBL" id="XBY43237.1"/>
    </source>
</evidence>
<dbReference type="RefSeq" id="WP_407048336.1">
    <property type="nucleotide sequence ID" value="NZ_CP158568.1"/>
</dbReference>
<evidence type="ECO:0000256" key="3">
    <source>
        <dbReference type="ARBA" id="ARBA00022801"/>
    </source>
</evidence>
<keyword evidence="3" id="KW-0378">Hydrolase</keyword>
<dbReference type="KEGG" id="mflg:ABS361_14165"/>
<dbReference type="InterPro" id="IPR001261">
    <property type="entry name" value="ArgE/DapE_CS"/>
</dbReference>
<sequence length="486" mass="52208">MTAEARRRIIDYIDARFDEEVRFLAELVKMPSDNPPGDCAAHAEGTAKLMEGLGFAVERHVVPQATVEAAGMITATNLVARRAYGAVDAREFASILRGLDTKQYKILEMLVRPQGATASEMTAAGLDDVSVRTYAKQIAAQCGLDYREIKEGRGARYWIYRAGPVIALNAHGDVVPPGEGWTADPYGAEIRDGWMYGRGAAVSKSDFATYAFATLALEQAGVPLKGGIEIHGTYDEEVGGDIGPRWLIEQGISRPDLAIAAGFSYSVVTAHNGVLHLEAVIDGKSAHAAIPFTGIDALEAANGIMSALYAFRRSLATKVSEITGIGSPQLTLGLIKGGINTNVVPDRVTIRMDRRMIPEENPAEVEAELRAVMEGAAKAYPGIRLTVNRILLARPLVPLPGSERLAEALVRHAGDIMGERVETKGVPLYTDARHYAAAGIPIVLYGAGPRTITEANAHRADERLPIEDLRRATKVVALALLDLLAQ</sequence>
<dbReference type="SUPFAM" id="SSF55031">
    <property type="entry name" value="Bacterial exopeptidase dimerisation domain"/>
    <property type="match status" value="1"/>
</dbReference>
<dbReference type="GO" id="GO:0016787">
    <property type="term" value="F:hydrolase activity"/>
    <property type="evidence" value="ECO:0007669"/>
    <property type="project" value="UniProtKB-KW"/>
</dbReference>
<evidence type="ECO:0000256" key="1">
    <source>
        <dbReference type="ARBA" id="ARBA00001947"/>
    </source>
</evidence>
<feature type="domain" description="Peptidase M20 dimerisation" evidence="5">
    <location>
        <begin position="269"/>
        <end position="380"/>
    </location>
</feature>
<protein>
    <submittedName>
        <fullName evidence="6">M20/M25/M40 family metallo-hydrolase</fullName>
    </submittedName>
</protein>
<dbReference type="PROSITE" id="PS00758">
    <property type="entry name" value="ARGE_DAPE_CPG2_1"/>
    <property type="match status" value="1"/>
</dbReference>
<dbReference type="Gene3D" id="3.30.70.360">
    <property type="match status" value="1"/>
</dbReference>
<dbReference type="InterPro" id="IPR002933">
    <property type="entry name" value="Peptidase_M20"/>
</dbReference>
<accession>A0AAU7X654</accession>
<keyword evidence="4" id="KW-0862">Zinc</keyword>
<dbReference type="PANTHER" id="PTHR43808">
    <property type="entry name" value="ACETYLORNITHINE DEACETYLASE"/>
    <property type="match status" value="1"/>
</dbReference>
<evidence type="ECO:0000259" key="5">
    <source>
        <dbReference type="Pfam" id="PF07687"/>
    </source>
</evidence>
<dbReference type="AlphaFoldDB" id="A0AAU7X654"/>
<organism evidence="6">
    <name type="scientific">Methyloraptor flagellatus</name>
    <dbReference type="NCBI Taxonomy" id="3162530"/>
    <lineage>
        <taxon>Bacteria</taxon>
        <taxon>Pseudomonadati</taxon>
        <taxon>Pseudomonadota</taxon>
        <taxon>Alphaproteobacteria</taxon>
        <taxon>Hyphomicrobiales</taxon>
        <taxon>Ancalomicrobiaceae</taxon>
        <taxon>Methyloraptor</taxon>
    </lineage>
</organism>
<dbReference type="InterPro" id="IPR036264">
    <property type="entry name" value="Bact_exopeptidase_dim_dom"/>
</dbReference>
<dbReference type="EMBL" id="CP158568">
    <property type="protein sequence ID" value="XBY43237.1"/>
    <property type="molecule type" value="Genomic_DNA"/>
</dbReference>
<dbReference type="Gene3D" id="3.40.630.10">
    <property type="entry name" value="Zn peptidases"/>
    <property type="match status" value="3"/>
</dbReference>